<dbReference type="Gene3D" id="1.10.150.20">
    <property type="entry name" value="5' to 3' exonuclease, C-terminal subdomain"/>
    <property type="match status" value="1"/>
</dbReference>
<comment type="function">
    <text evidence="6">The RuvA-RuvB-RuvC complex processes Holliday junction (HJ) DNA during genetic recombination and DNA repair, while the RuvA-RuvB complex plays an important role in the rescue of blocked DNA replication forks via replication fork reversal (RFR). RuvA specifically binds to HJ cruciform DNA, conferring on it an open structure. The RuvB hexamer acts as an ATP-dependent pump, pulling dsDNA into and through the RuvAB complex. HJ branch migration allows RuvC to scan DNA until it finds its consensus sequence, where it cleaves and resolves the cruciform DNA.</text>
</comment>
<dbReference type="InterPro" id="IPR011114">
    <property type="entry name" value="RuvA_C"/>
</dbReference>
<dbReference type="GO" id="GO:0009379">
    <property type="term" value="C:Holliday junction helicase complex"/>
    <property type="evidence" value="ECO:0007669"/>
    <property type="project" value="InterPro"/>
</dbReference>
<dbReference type="STRING" id="489703.SAMN04488038_108164"/>
<evidence type="ECO:0000256" key="1">
    <source>
        <dbReference type="ARBA" id="ARBA00022490"/>
    </source>
</evidence>
<dbReference type="Pfam" id="PF14520">
    <property type="entry name" value="HHH_5"/>
    <property type="match status" value="1"/>
</dbReference>
<dbReference type="Proteomes" id="UP000199233">
    <property type="component" value="Unassembled WGS sequence"/>
</dbReference>
<evidence type="ECO:0000313" key="9">
    <source>
        <dbReference type="Proteomes" id="UP000199233"/>
    </source>
</evidence>
<keyword evidence="8" id="KW-0378">Hydrolase</keyword>
<keyword evidence="5 6" id="KW-0234">DNA repair</keyword>
<keyword evidence="8" id="KW-0067">ATP-binding</keyword>
<dbReference type="InterPro" id="IPR012340">
    <property type="entry name" value="NA-bd_OB-fold"/>
</dbReference>
<dbReference type="GO" id="GO:0005737">
    <property type="term" value="C:cytoplasm"/>
    <property type="evidence" value="ECO:0007669"/>
    <property type="project" value="UniProtKB-SubCell"/>
</dbReference>
<dbReference type="Gene3D" id="1.10.8.10">
    <property type="entry name" value="DNA helicase RuvA subunit, C-terminal domain"/>
    <property type="match status" value="1"/>
</dbReference>
<dbReference type="Pfam" id="PF07499">
    <property type="entry name" value="RuvA_C"/>
    <property type="match status" value="1"/>
</dbReference>
<feature type="domain" description="Helix-hairpin-helix DNA-binding motif class 1" evidence="7">
    <location>
        <begin position="73"/>
        <end position="92"/>
    </location>
</feature>
<dbReference type="InterPro" id="IPR003583">
    <property type="entry name" value="Hlx-hairpin-Hlx_DNA-bd_motif"/>
</dbReference>
<feature type="domain" description="Helix-hairpin-helix DNA-binding motif class 1" evidence="7">
    <location>
        <begin position="108"/>
        <end position="127"/>
    </location>
</feature>
<gene>
    <name evidence="6" type="primary">ruvA</name>
    <name evidence="8" type="ORF">SAMN04488038_108164</name>
</gene>
<dbReference type="RefSeq" id="WP_093286099.1">
    <property type="nucleotide sequence ID" value="NZ_FOFS01000008.1"/>
</dbReference>
<dbReference type="HAMAP" id="MF_00031">
    <property type="entry name" value="DNA_HJ_migration_RuvA"/>
    <property type="match status" value="1"/>
</dbReference>
<keyword evidence="9" id="KW-1185">Reference proteome</keyword>
<dbReference type="EMBL" id="FOFS01000008">
    <property type="protein sequence ID" value="SEQ61404.1"/>
    <property type="molecule type" value="Genomic_DNA"/>
</dbReference>
<dbReference type="OrthoDB" id="5293449at2"/>
<dbReference type="InterPro" id="IPR000085">
    <property type="entry name" value="RuvA"/>
</dbReference>
<dbReference type="Pfam" id="PF01330">
    <property type="entry name" value="RuvA_N"/>
    <property type="match status" value="1"/>
</dbReference>
<dbReference type="NCBIfam" id="TIGR00084">
    <property type="entry name" value="ruvA"/>
    <property type="match status" value="1"/>
</dbReference>
<dbReference type="GO" id="GO:0000400">
    <property type="term" value="F:four-way junction DNA binding"/>
    <property type="evidence" value="ECO:0007669"/>
    <property type="project" value="UniProtKB-UniRule"/>
</dbReference>
<comment type="caution">
    <text evidence="6">Lacks conserved residue(s) required for the propagation of feature annotation.</text>
</comment>
<dbReference type="SMART" id="SM00278">
    <property type="entry name" value="HhH1"/>
    <property type="match status" value="2"/>
</dbReference>
<dbReference type="InterPro" id="IPR013849">
    <property type="entry name" value="DNA_helicase_Holl-junc_RuvA_I"/>
</dbReference>
<feature type="region of interest" description="Domain III" evidence="6">
    <location>
        <begin position="151"/>
        <end position="196"/>
    </location>
</feature>
<evidence type="ECO:0000256" key="3">
    <source>
        <dbReference type="ARBA" id="ARBA00023125"/>
    </source>
</evidence>
<evidence type="ECO:0000256" key="6">
    <source>
        <dbReference type="HAMAP-Rule" id="MF_00031"/>
    </source>
</evidence>
<dbReference type="GO" id="GO:0006310">
    <property type="term" value="P:DNA recombination"/>
    <property type="evidence" value="ECO:0007669"/>
    <property type="project" value="UniProtKB-UniRule"/>
</dbReference>
<keyword evidence="8" id="KW-0547">Nucleotide-binding</keyword>
<evidence type="ECO:0000256" key="4">
    <source>
        <dbReference type="ARBA" id="ARBA00023172"/>
    </source>
</evidence>
<protein>
    <recommendedName>
        <fullName evidence="6">Holliday junction branch migration complex subunit RuvA</fullName>
    </recommendedName>
</protein>
<dbReference type="GO" id="GO:0005524">
    <property type="term" value="F:ATP binding"/>
    <property type="evidence" value="ECO:0007669"/>
    <property type="project" value="InterPro"/>
</dbReference>
<dbReference type="SUPFAM" id="SSF46929">
    <property type="entry name" value="DNA helicase RuvA subunit, C-terminal domain"/>
    <property type="match status" value="1"/>
</dbReference>
<comment type="domain">
    <text evidence="6">Has three domains with a flexible linker between the domains II and III and assumes an 'L' shape. Domain III is highly mobile and contacts RuvB.</text>
</comment>
<feature type="region of interest" description="Domain I" evidence="6">
    <location>
        <begin position="1"/>
        <end position="64"/>
    </location>
</feature>
<dbReference type="Gene3D" id="2.40.50.140">
    <property type="entry name" value="Nucleic acid-binding proteins"/>
    <property type="match status" value="1"/>
</dbReference>
<reference evidence="8 9" key="1">
    <citation type="submission" date="2016-10" db="EMBL/GenBank/DDBJ databases">
        <authorList>
            <person name="de Groot N.N."/>
        </authorList>
    </citation>
    <scope>NUCLEOTIDE SEQUENCE [LARGE SCALE GENOMIC DNA]</scope>
    <source>
        <strain evidence="8 9">DSM 25927</strain>
    </source>
</reference>
<dbReference type="GO" id="GO:0048476">
    <property type="term" value="C:Holliday junction resolvase complex"/>
    <property type="evidence" value="ECO:0007669"/>
    <property type="project" value="UniProtKB-UniRule"/>
</dbReference>
<comment type="similarity">
    <text evidence="6">Belongs to the RuvA family.</text>
</comment>
<comment type="subcellular location">
    <subcellularLocation>
        <location evidence="6">Cytoplasm</location>
    </subcellularLocation>
</comment>
<sequence length="196" mass="20920">MIGRISGRLLVKQPPALLVDVSGVGYEIEAPMSTFYKLPALGETVTLHTHLTVREDAHLLFGFASLTEKNLFRELIKISGVGPKLALTVLSGVSVEEFWNTVRAGDVARLTKLPGVGRKTAERLVVEMRDKAGSVGEVPGVSLPAAGPGGALAEARSALAALGYKPAEIGRFTEAVYKEGMSTEQIIQEALRRAVR</sequence>
<accession>A0A1H9HGJ4</accession>
<organism evidence="8 9">
    <name type="scientific">Solimonas aquatica</name>
    <dbReference type="NCBI Taxonomy" id="489703"/>
    <lineage>
        <taxon>Bacteria</taxon>
        <taxon>Pseudomonadati</taxon>
        <taxon>Pseudomonadota</taxon>
        <taxon>Gammaproteobacteria</taxon>
        <taxon>Nevskiales</taxon>
        <taxon>Nevskiaceae</taxon>
        <taxon>Solimonas</taxon>
    </lineage>
</organism>
<dbReference type="GO" id="GO:0009378">
    <property type="term" value="F:four-way junction helicase activity"/>
    <property type="evidence" value="ECO:0007669"/>
    <property type="project" value="InterPro"/>
</dbReference>
<dbReference type="SUPFAM" id="SSF50249">
    <property type="entry name" value="Nucleic acid-binding proteins"/>
    <property type="match status" value="1"/>
</dbReference>
<keyword evidence="2 6" id="KW-0227">DNA damage</keyword>
<dbReference type="SUPFAM" id="SSF47781">
    <property type="entry name" value="RuvA domain 2-like"/>
    <property type="match status" value="1"/>
</dbReference>
<keyword evidence="3 6" id="KW-0238">DNA-binding</keyword>
<dbReference type="InterPro" id="IPR036267">
    <property type="entry name" value="RuvA_C_sf"/>
</dbReference>
<comment type="subunit">
    <text evidence="6">Homotetramer. Forms an RuvA(8)-RuvB(12)-Holliday junction (HJ) complex. HJ DNA is sandwiched between 2 RuvA tetramers; dsDNA enters through RuvA and exits via RuvB. An RuvB hexamer assembles on each DNA strand where it exits the tetramer. Each RuvB hexamer is contacted by two RuvA subunits (via domain III) on 2 adjacent RuvB subunits; this complex drives branch migration. In the full resolvosome a probable DNA-RuvA(4)-RuvB(12)-RuvC(2) complex forms which resolves the HJ.</text>
</comment>
<keyword evidence="1 6" id="KW-0963">Cytoplasm</keyword>
<evidence type="ECO:0000256" key="2">
    <source>
        <dbReference type="ARBA" id="ARBA00022763"/>
    </source>
</evidence>
<dbReference type="AlphaFoldDB" id="A0A1H9HGJ4"/>
<dbReference type="GO" id="GO:0006281">
    <property type="term" value="P:DNA repair"/>
    <property type="evidence" value="ECO:0007669"/>
    <property type="project" value="UniProtKB-UniRule"/>
</dbReference>
<name>A0A1H9HGJ4_9GAMM</name>
<dbReference type="InterPro" id="IPR010994">
    <property type="entry name" value="RuvA_2-like"/>
</dbReference>
<keyword evidence="8" id="KW-0347">Helicase</keyword>
<dbReference type="CDD" id="cd14332">
    <property type="entry name" value="UBA_RuvA_C"/>
    <property type="match status" value="1"/>
</dbReference>
<keyword evidence="4 6" id="KW-0233">DNA recombination</keyword>
<evidence type="ECO:0000313" key="8">
    <source>
        <dbReference type="EMBL" id="SEQ61404.1"/>
    </source>
</evidence>
<evidence type="ECO:0000259" key="7">
    <source>
        <dbReference type="SMART" id="SM00278"/>
    </source>
</evidence>
<evidence type="ECO:0000256" key="5">
    <source>
        <dbReference type="ARBA" id="ARBA00023204"/>
    </source>
</evidence>
<proteinExistence type="inferred from homology"/>